<dbReference type="PANTHER" id="PTHR43639">
    <property type="entry name" value="OXIDOREDUCTASE, SHORT-CHAIN DEHYDROGENASE/REDUCTASE FAMILY (AFU_ORTHOLOGUE AFUA_5G02870)"/>
    <property type="match status" value="1"/>
</dbReference>
<evidence type="ECO:0000313" key="3">
    <source>
        <dbReference type="EMBL" id="ETW96502.1"/>
    </source>
</evidence>
<keyword evidence="2" id="KW-0560">Oxidoreductase</keyword>
<dbReference type="Gene3D" id="3.40.50.720">
    <property type="entry name" value="NAD(P)-binding Rossmann-like Domain"/>
    <property type="match status" value="1"/>
</dbReference>
<dbReference type="FunFam" id="3.40.50.720:FF:000084">
    <property type="entry name" value="Short-chain dehydrogenase reductase"/>
    <property type="match status" value="1"/>
</dbReference>
<evidence type="ECO:0000256" key="2">
    <source>
        <dbReference type="ARBA" id="ARBA00023002"/>
    </source>
</evidence>
<evidence type="ECO:0008006" key="5">
    <source>
        <dbReference type="Google" id="ProtNLM"/>
    </source>
</evidence>
<sequence>MSCQVTRLRQLRGKEERHVRFEGQVALVTGSSRGIGKSIALCLARDGADVVVHYRRQAEAAEAVASEIVGLGRRALVVQADFGEEAAVRQLFDRVQAVFGRLDLFVANAASTAFKPLLEVQKHHLDKTFQITLTSFVLAVQLAAALMRDGQGAIVTVSGIDARRYIPLHGALAAAKGALEVLTTYLACELAERGIRVNGVNPGFVDTDSAHVFGEDVYRLLETNIVAYTPKRRVGTPEDIANVVAFLCSREAAWMCGQTLMVDGGLSLTSPFDIRPLLAAQASTREPPT</sequence>
<dbReference type="SUPFAM" id="SSF51735">
    <property type="entry name" value="NAD(P)-binding Rossmann-fold domains"/>
    <property type="match status" value="1"/>
</dbReference>
<protein>
    <recommendedName>
        <fullName evidence="5">SDR family oxidoreductase</fullName>
    </recommendedName>
</protein>
<dbReference type="GO" id="GO:0016491">
    <property type="term" value="F:oxidoreductase activity"/>
    <property type="evidence" value="ECO:0007669"/>
    <property type="project" value="UniProtKB-KW"/>
</dbReference>
<name>W4LES9_ENTF1</name>
<dbReference type="PANTHER" id="PTHR43639:SF1">
    <property type="entry name" value="SHORT-CHAIN DEHYDROGENASE_REDUCTASE FAMILY PROTEIN"/>
    <property type="match status" value="1"/>
</dbReference>
<comment type="similarity">
    <text evidence="1">Belongs to the short-chain dehydrogenases/reductases (SDR) family.</text>
</comment>
<dbReference type="AlphaFoldDB" id="W4LES9"/>
<comment type="caution">
    <text evidence="3">The sequence shown here is derived from an EMBL/GenBank/DDBJ whole genome shotgun (WGS) entry which is preliminary data.</text>
</comment>
<evidence type="ECO:0000256" key="1">
    <source>
        <dbReference type="ARBA" id="ARBA00006484"/>
    </source>
</evidence>
<dbReference type="HOGENOM" id="CLU_010194_1_3_7"/>
<evidence type="ECO:0000313" key="4">
    <source>
        <dbReference type="Proteomes" id="UP000019141"/>
    </source>
</evidence>
<dbReference type="InterPro" id="IPR002347">
    <property type="entry name" value="SDR_fam"/>
</dbReference>
<dbReference type="EMBL" id="AZHW01000777">
    <property type="protein sequence ID" value="ETW96502.1"/>
    <property type="molecule type" value="Genomic_DNA"/>
</dbReference>
<dbReference type="NCBIfam" id="NF005559">
    <property type="entry name" value="PRK07231.1"/>
    <property type="match status" value="1"/>
</dbReference>
<dbReference type="PRINTS" id="PR00081">
    <property type="entry name" value="GDHRDH"/>
</dbReference>
<dbReference type="Proteomes" id="UP000019141">
    <property type="component" value="Unassembled WGS sequence"/>
</dbReference>
<dbReference type="InterPro" id="IPR036291">
    <property type="entry name" value="NAD(P)-bd_dom_sf"/>
</dbReference>
<proteinExistence type="inferred from homology"/>
<dbReference type="Pfam" id="PF13561">
    <property type="entry name" value="adh_short_C2"/>
    <property type="match status" value="1"/>
</dbReference>
<reference evidence="3 4" key="1">
    <citation type="journal article" date="2014" name="Nature">
        <title>An environmental bacterial taxon with a large and distinct metabolic repertoire.</title>
        <authorList>
            <person name="Wilson M.C."/>
            <person name="Mori T."/>
            <person name="Ruckert C."/>
            <person name="Uria A.R."/>
            <person name="Helf M.J."/>
            <person name="Takada K."/>
            <person name="Gernert C."/>
            <person name="Steffens U.A."/>
            <person name="Heycke N."/>
            <person name="Schmitt S."/>
            <person name="Rinke C."/>
            <person name="Helfrich E.J."/>
            <person name="Brachmann A.O."/>
            <person name="Gurgui C."/>
            <person name="Wakimoto T."/>
            <person name="Kracht M."/>
            <person name="Crusemann M."/>
            <person name="Hentschel U."/>
            <person name="Abe I."/>
            <person name="Matsunaga S."/>
            <person name="Kalinowski J."/>
            <person name="Takeyama H."/>
            <person name="Piel J."/>
        </authorList>
    </citation>
    <scope>NUCLEOTIDE SEQUENCE [LARGE SCALE GENOMIC DNA]</scope>
    <source>
        <strain evidence="4">TSY1</strain>
    </source>
</reference>
<gene>
    <name evidence="3" type="ORF">ETSY1_26380</name>
</gene>
<accession>W4LES9</accession>
<keyword evidence="4" id="KW-1185">Reference proteome</keyword>
<organism evidence="3 4">
    <name type="scientific">Entotheonella factor</name>
    <dbReference type="NCBI Taxonomy" id="1429438"/>
    <lineage>
        <taxon>Bacteria</taxon>
        <taxon>Pseudomonadati</taxon>
        <taxon>Nitrospinota/Tectimicrobiota group</taxon>
        <taxon>Candidatus Tectimicrobiota</taxon>
        <taxon>Candidatus Entotheonellia</taxon>
        <taxon>Candidatus Entotheonellales</taxon>
        <taxon>Candidatus Entotheonellaceae</taxon>
        <taxon>Candidatus Entotheonella</taxon>
    </lineage>
</organism>